<keyword evidence="4" id="KW-1185">Reference proteome</keyword>
<dbReference type="PANTHER" id="PTHR30137:SF6">
    <property type="entry name" value="LUCIFERASE-LIKE MONOOXYGENASE"/>
    <property type="match status" value="1"/>
</dbReference>
<name>A0ABV9YTN1_9PSEU</name>
<dbReference type="InterPro" id="IPR050766">
    <property type="entry name" value="Bact_Lucif_Oxidored"/>
</dbReference>
<sequence length="346" mass="36680">MATSVPLSLLDLARVRPSETAAEGVARSVRLARTADGLGYHRLWVSEHHNMPGLASSATSLYIQHLAANTTNLRVGSGGIMLPNHSPLVIAEQFGLLETLFPGRIDLGLGRAPGTDGPTMQALRRGTTASEHFPADIVELHGYLTGETTVAGVQAYPHHAGGVPLYILGSSLYGAQLAAHLGLPYAFASHFAPEALVEAAATYRDRFDASRSLAGPDATPHFIAAANVVAADDAETATEQYRRTELEWLRSILGRGRDLSDSQLVELREHPAGRQVLGMLARSLVGTGPEVVVGLDALAEEVRADELILVNAAVDEDQQHRTLELLAPHAGTQGADEARLVASAAR</sequence>
<dbReference type="PANTHER" id="PTHR30137">
    <property type="entry name" value="LUCIFERASE-LIKE MONOOXYGENASE"/>
    <property type="match status" value="1"/>
</dbReference>
<dbReference type="InterPro" id="IPR019949">
    <property type="entry name" value="CmoO-like"/>
</dbReference>
<dbReference type="EMBL" id="JBHSIV010000027">
    <property type="protein sequence ID" value="MFC5064803.1"/>
    <property type="molecule type" value="Genomic_DNA"/>
</dbReference>
<gene>
    <name evidence="3" type="ORF">ACFPBZ_21445</name>
</gene>
<evidence type="ECO:0000313" key="4">
    <source>
        <dbReference type="Proteomes" id="UP001595947"/>
    </source>
</evidence>
<organism evidence="3 4">
    <name type="scientific">Actinomycetospora atypica</name>
    <dbReference type="NCBI Taxonomy" id="1290095"/>
    <lineage>
        <taxon>Bacteria</taxon>
        <taxon>Bacillati</taxon>
        <taxon>Actinomycetota</taxon>
        <taxon>Actinomycetes</taxon>
        <taxon>Pseudonocardiales</taxon>
        <taxon>Pseudonocardiaceae</taxon>
        <taxon>Actinomycetospora</taxon>
    </lineage>
</organism>
<comment type="similarity">
    <text evidence="1">To bacterial alkanal monooxygenase alpha and beta chains.</text>
</comment>
<dbReference type="Pfam" id="PF00296">
    <property type="entry name" value="Bac_luciferase"/>
    <property type="match status" value="1"/>
</dbReference>
<evidence type="ECO:0000313" key="3">
    <source>
        <dbReference type="EMBL" id="MFC5064803.1"/>
    </source>
</evidence>
<dbReference type="RefSeq" id="WP_378038147.1">
    <property type="nucleotide sequence ID" value="NZ_JBHSIV010000027.1"/>
</dbReference>
<dbReference type="Proteomes" id="UP001595947">
    <property type="component" value="Unassembled WGS sequence"/>
</dbReference>
<dbReference type="SUPFAM" id="SSF51679">
    <property type="entry name" value="Bacterial luciferase-like"/>
    <property type="match status" value="1"/>
</dbReference>
<accession>A0ABV9YTN1</accession>
<dbReference type="InterPro" id="IPR011251">
    <property type="entry name" value="Luciferase-like_dom"/>
</dbReference>
<dbReference type="Gene3D" id="3.20.20.30">
    <property type="entry name" value="Luciferase-like domain"/>
    <property type="match status" value="1"/>
</dbReference>
<dbReference type="InterPro" id="IPR036661">
    <property type="entry name" value="Luciferase-like_sf"/>
</dbReference>
<dbReference type="GO" id="GO:0016491">
    <property type="term" value="F:oxidoreductase activity"/>
    <property type="evidence" value="ECO:0007669"/>
    <property type="project" value="UniProtKB-KW"/>
</dbReference>
<proteinExistence type="predicted"/>
<comment type="caution">
    <text evidence="3">The sequence shown here is derived from an EMBL/GenBank/DDBJ whole genome shotgun (WGS) entry which is preliminary data.</text>
</comment>
<evidence type="ECO:0000256" key="1">
    <source>
        <dbReference type="ARBA" id="ARBA00007789"/>
    </source>
</evidence>
<feature type="domain" description="Luciferase-like" evidence="2">
    <location>
        <begin position="8"/>
        <end position="297"/>
    </location>
</feature>
<dbReference type="EC" id="1.-.-.-" evidence="3"/>
<protein>
    <submittedName>
        <fullName evidence="3">LLM class flavin-dependent oxidoreductase</fullName>
        <ecNumber evidence="3">1.-.-.-</ecNumber>
    </submittedName>
</protein>
<evidence type="ECO:0000259" key="2">
    <source>
        <dbReference type="Pfam" id="PF00296"/>
    </source>
</evidence>
<keyword evidence="3" id="KW-0560">Oxidoreductase</keyword>
<dbReference type="NCBIfam" id="TIGR03558">
    <property type="entry name" value="oxido_grp_1"/>
    <property type="match status" value="1"/>
</dbReference>
<reference evidence="4" key="1">
    <citation type="journal article" date="2019" name="Int. J. Syst. Evol. Microbiol.">
        <title>The Global Catalogue of Microorganisms (GCM) 10K type strain sequencing project: providing services to taxonomists for standard genome sequencing and annotation.</title>
        <authorList>
            <consortium name="The Broad Institute Genomics Platform"/>
            <consortium name="The Broad Institute Genome Sequencing Center for Infectious Disease"/>
            <person name="Wu L."/>
            <person name="Ma J."/>
        </authorList>
    </citation>
    <scope>NUCLEOTIDE SEQUENCE [LARGE SCALE GENOMIC DNA]</scope>
    <source>
        <strain evidence="4">CGMCC 4.7093</strain>
    </source>
</reference>